<dbReference type="PANTHER" id="PTHR34585:SF22">
    <property type="entry name" value="HELIX-TURN-HELIX DOMAIN-CONTAINING PROTEIN"/>
    <property type="match status" value="1"/>
</dbReference>
<accession>A0A174P6I8</accession>
<dbReference type="SUPFAM" id="SSF46955">
    <property type="entry name" value="Putative DNA-binding domain"/>
    <property type="match status" value="1"/>
</dbReference>
<dbReference type="GeneID" id="86890383"/>
<sequence length="103" mass="12332">MSYHFLERKDPRVDVLFQGLDNMERLIAAMEDTPKSVFHGERFLTDEELSKILRVSRRTLQEYRTLGVVPYYLVQGKALYKESDILKILEDAYKRCKEDMRWV</sequence>
<name>A0A174P6I8_BACT4</name>
<reference evidence="2 3" key="1">
    <citation type="submission" date="2015-09" db="EMBL/GenBank/DDBJ databases">
        <authorList>
            <consortium name="Pathogen Informatics"/>
        </authorList>
    </citation>
    <scope>NUCLEOTIDE SEQUENCE [LARGE SCALE GENOMIC DNA]</scope>
    <source>
        <strain evidence="2 3">2789STDY5834899</strain>
    </source>
</reference>
<evidence type="ECO:0000313" key="3">
    <source>
        <dbReference type="Proteomes" id="UP000095576"/>
    </source>
</evidence>
<evidence type="ECO:0000313" key="2">
    <source>
        <dbReference type="EMBL" id="CUP56544.1"/>
    </source>
</evidence>
<dbReference type="PANTHER" id="PTHR34585">
    <property type="match status" value="1"/>
</dbReference>
<dbReference type="AlphaFoldDB" id="A0A174P6I8"/>
<dbReference type="InterPro" id="IPR041657">
    <property type="entry name" value="HTH_17"/>
</dbReference>
<protein>
    <submittedName>
        <fullName evidence="2">DNA binding domain-containing protein</fullName>
    </submittedName>
</protein>
<dbReference type="InterPro" id="IPR009061">
    <property type="entry name" value="DNA-bd_dom_put_sf"/>
</dbReference>
<organism evidence="2 3">
    <name type="scientific">Bacteroides thetaiotaomicron</name>
    <dbReference type="NCBI Taxonomy" id="818"/>
    <lineage>
        <taxon>Bacteria</taxon>
        <taxon>Pseudomonadati</taxon>
        <taxon>Bacteroidota</taxon>
        <taxon>Bacteroidia</taxon>
        <taxon>Bacteroidales</taxon>
        <taxon>Bacteroidaceae</taxon>
        <taxon>Bacteroides</taxon>
    </lineage>
</organism>
<dbReference type="EMBL" id="CZAP01000008">
    <property type="protein sequence ID" value="CUP56544.1"/>
    <property type="molecule type" value="Genomic_DNA"/>
</dbReference>
<dbReference type="Proteomes" id="UP000095576">
    <property type="component" value="Unassembled WGS sequence"/>
</dbReference>
<dbReference type="RefSeq" id="WP_025076665.1">
    <property type="nucleotide sequence ID" value="NZ_CZAP01000008.1"/>
</dbReference>
<proteinExistence type="predicted"/>
<dbReference type="Pfam" id="PF12728">
    <property type="entry name" value="HTH_17"/>
    <property type="match status" value="1"/>
</dbReference>
<feature type="domain" description="Helix-turn-helix" evidence="1">
    <location>
        <begin position="43"/>
        <end position="90"/>
    </location>
</feature>
<gene>
    <name evidence="2" type="ORF">ERS852511_02508</name>
</gene>
<evidence type="ECO:0000259" key="1">
    <source>
        <dbReference type="Pfam" id="PF12728"/>
    </source>
</evidence>